<reference evidence="2" key="1">
    <citation type="submission" date="2021-05" db="EMBL/GenBank/DDBJ databases">
        <authorList>
            <person name="Alioto T."/>
            <person name="Alioto T."/>
            <person name="Gomez Garrido J."/>
        </authorList>
    </citation>
    <scope>NUCLEOTIDE SEQUENCE</scope>
</reference>
<dbReference type="InterPro" id="IPR029526">
    <property type="entry name" value="PGBD"/>
</dbReference>
<proteinExistence type="predicted"/>
<feature type="domain" description="PiggyBac transposable element-derived protein" evidence="1">
    <location>
        <begin position="1"/>
        <end position="40"/>
    </location>
</feature>
<dbReference type="PANTHER" id="PTHR47272">
    <property type="entry name" value="DDE_TNP_1_7 DOMAIN-CONTAINING PROTEIN"/>
    <property type="match status" value="1"/>
</dbReference>
<sequence>MGGVDLMDSLLARHRILLGSKKWYFKIFFHLIDMAMVNAWLLSRRVHGDGLTLFSQSLELKLQKFFSKRTKSFLQVEVDVQVLYLFQWSKGDPKYSYPLEM</sequence>
<dbReference type="Pfam" id="PF13843">
    <property type="entry name" value="DDE_Tnp_1_7"/>
    <property type="match status" value="1"/>
</dbReference>
<dbReference type="AlphaFoldDB" id="A0A8D8VY63"/>
<evidence type="ECO:0000313" key="2">
    <source>
        <dbReference type="EMBL" id="CAG6640078.1"/>
    </source>
</evidence>
<accession>A0A8D8VY63</accession>
<organism evidence="2">
    <name type="scientific">Cacopsylla melanoneura</name>
    <dbReference type="NCBI Taxonomy" id="428564"/>
    <lineage>
        <taxon>Eukaryota</taxon>
        <taxon>Metazoa</taxon>
        <taxon>Ecdysozoa</taxon>
        <taxon>Arthropoda</taxon>
        <taxon>Hexapoda</taxon>
        <taxon>Insecta</taxon>
        <taxon>Pterygota</taxon>
        <taxon>Neoptera</taxon>
        <taxon>Paraneoptera</taxon>
        <taxon>Hemiptera</taxon>
        <taxon>Sternorrhyncha</taxon>
        <taxon>Psylloidea</taxon>
        <taxon>Psyllidae</taxon>
        <taxon>Psyllinae</taxon>
        <taxon>Cacopsylla</taxon>
    </lineage>
</organism>
<protein>
    <recommendedName>
        <fullName evidence="1">PiggyBac transposable element-derived protein domain-containing protein</fullName>
    </recommendedName>
</protein>
<name>A0A8D8VY63_9HEMI</name>
<evidence type="ECO:0000259" key="1">
    <source>
        <dbReference type="Pfam" id="PF13843"/>
    </source>
</evidence>
<dbReference type="EMBL" id="HBUF01110534">
    <property type="protein sequence ID" value="CAG6640078.1"/>
    <property type="molecule type" value="Transcribed_RNA"/>
</dbReference>